<dbReference type="Pfam" id="PF02585">
    <property type="entry name" value="PIG-L"/>
    <property type="match status" value="1"/>
</dbReference>
<reference evidence="4 5" key="1">
    <citation type="journal article" date="2021" name="Hortic Res">
        <title>Chromosome-scale assembly of the Dendrobium chrysotoxum genome enhances the understanding of orchid evolution.</title>
        <authorList>
            <person name="Zhang Y."/>
            <person name="Zhang G.Q."/>
            <person name="Zhang D."/>
            <person name="Liu X.D."/>
            <person name="Xu X.Y."/>
            <person name="Sun W.H."/>
            <person name="Yu X."/>
            <person name="Zhu X."/>
            <person name="Wang Z.W."/>
            <person name="Zhao X."/>
            <person name="Zhong W.Y."/>
            <person name="Chen H."/>
            <person name="Yin W.L."/>
            <person name="Huang T."/>
            <person name="Niu S.C."/>
            <person name="Liu Z.J."/>
        </authorList>
    </citation>
    <scope>NUCLEOTIDE SEQUENCE [LARGE SCALE GENOMIC DNA]</scope>
    <source>
        <strain evidence="4">Lindl</strain>
    </source>
</reference>
<dbReference type="InterPro" id="IPR003737">
    <property type="entry name" value="GlcNAc_PI_deacetylase-related"/>
</dbReference>
<dbReference type="EC" id="3.5.1.89" evidence="2"/>
<dbReference type="GO" id="GO:0005783">
    <property type="term" value="C:endoplasmic reticulum"/>
    <property type="evidence" value="ECO:0007669"/>
    <property type="project" value="TreeGrafter"/>
</dbReference>
<keyword evidence="3" id="KW-0732">Signal</keyword>
<dbReference type="PANTHER" id="PTHR12993">
    <property type="entry name" value="N-ACETYLGLUCOSAMINYL-PHOSPHATIDYLINOSITOL DE-N-ACETYLASE-RELATED"/>
    <property type="match status" value="1"/>
</dbReference>
<feature type="signal peptide" evidence="3">
    <location>
        <begin position="1"/>
        <end position="31"/>
    </location>
</feature>
<organism evidence="4 5">
    <name type="scientific">Dendrobium chrysotoxum</name>
    <name type="common">Orchid</name>
    <dbReference type="NCBI Taxonomy" id="161865"/>
    <lineage>
        <taxon>Eukaryota</taxon>
        <taxon>Viridiplantae</taxon>
        <taxon>Streptophyta</taxon>
        <taxon>Embryophyta</taxon>
        <taxon>Tracheophyta</taxon>
        <taxon>Spermatophyta</taxon>
        <taxon>Magnoliopsida</taxon>
        <taxon>Liliopsida</taxon>
        <taxon>Asparagales</taxon>
        <taxon>Orchidaceae</taxon>
        <taxon>Epidendroideae</taxon>
        <taxon>Malaxideae</taxon>
        <taxon>Dendrobiinae</taxon>
        <taxon>Dendrobium</taxon>
    </lineage>
</organism>
<dbReference type="Gene3D" id="3.40.50.10320">
    <property type="entry name" value="LmbE-like"/>
    <property type="match status" value="1"/>
</dbReference>
<dbReference type="AlphaFoldDB" id="A0AAV7GM19"/>
<sequence length="383" mass="43836">MITCLTLSAISVISLWLFSLWRVFSSSLVQANPSFPSKSTRTGNGRGRSNVLLVVAHPDDESMFFAPTILYLTSNGHNLYILCISNGKVPLQQIKVVDHLDLQDGFGKPWNHQLLAAFVEEEIKKQCIDVVITFDNYGVSGHPNHRDVHTGICMLLRENLELNIEAWELISTNIFRKYIGPVDIWSSILSALSDHSGSICCLPNQHPLKCYQAMAEHYSQWVSEVVCAAFQIHVREHSQKDRLLNGMIGNNDGLKCEINCPLLPSKLVCLLLAYSASIQLRWIQMMFLLFFKIEFLLKFYFKKIEFNFVIDKINQAEALSWDDSCINLYFIHYESFVDNQLNFAFRNISESVFGKVTSFLAFGSQFLFFFRIFGIRDVEKITL</sequence>
<name>A0AAV7GM19_DENCH</name>
<evidence type="ECO:0000256" key="1">
    <source>
        <dbReference type="ARBA" id="ARBA00006066"/>
    </source>
</evidence>
<feature type="chain" id="PRO_5043473701" description="N-acetylglucosaminylphosphatidylinositol deacetylase" evidence="3">
    <location>
        <begin position="32"/>
        <end position="383"/>
    </location>
</feature>
<accession>A0AAV7GM19</accession>
<dbReference type="Proteomes" id="UP000775213">
    <property type="component" value="Unassembled WGS sequence"/>
</dbReference>
<dbReference type="InterPro" id="IPR024078">
    <property type="entry name" value="LmbE-like_dom_sf"/>
</dbReference>
<dbReference type="EMBL" id="JAGFBR010000009">
    <property type="protein sequence ID" value="KAH0462824.1"/>
    <property type="molecule type" value="Genomic_DNA"/>
</dbReference>
<evidence type="ECO:0000256" key="3">
    <source>
        <dbReference type="SAM" id="SignalP"/>
    </source>
</evidence>
<dbReference type="PANTHER" id="PTHR12993:SF11">
    <property type="entry name" value="N-ACETYLGLUCOSAMINYL-PHOSPHATIDYLINOSITOL DE-N-ACETYLASE"/>
    <property type="match status" value="1"/>
</dbReference>
<evidence type="ECO:0000313" key="4">
    <source>
        <dbReference type="EMBL" id="KAH0462824.1"/>
    </source>
</evidence>
<proteinExistence type="inferred from homology"/>
<evidence type="ECO:0000313" key="5">
    <source>
        <dbReference type="Proteomes" id="UP000775213"/>
    </source>
</evidence>
<dbReference type="SUPFAM" id="SSF102588">
    <property type="entry name" value="LmbE-like"/>
    <property type="match status" value="1"/>
</dbReference>
<comment type="caution">
    <text evidence="4">The sequence shown here is derived from an EMBL/GenBank/DDBJ whole genome shotgun (WGS) entry which is preliminary data.</text>
</comment>
<evidence type="ECO:0000256" key="2">
    <source>
        <dbReference type="ARBA" id="ARBA00012176"/>
    </source>
</evidence>
<comment type="similarity">
    <text evidence="1">Belongs to the PIGL family.</text>
</comment>
<gene>
    <name evidence="4" type="ORF">IEQ34_010399</name>
</gene>
<keyword evidence="5" id="KW-1185">Reference proteome</keyword>
<protein>
    <recommendedName>
        <fullName evidence="2">N-acetylglucosaminylphosphatidylinositol deacetylase</fullName>
        <ecNumber evidence="2">3.5.1.89</ecNumber>
    </recommendedName>
</protein>
<dbReference type="GO" id="GO:0000225">
    <property type="term" value="F:N-acetylglucosaminylphosphatidylinositol deacetylase activity"/>
    <property type="evidence" value="ECO:0007669"/>
    <property type="project" value="UniProtKB-EC"/>
</dbReference>